<feature type="transmembrane region" description="Helical" evidence="5">
    <location>
        <begin position="60"/>
        <end position="82"/>
    </location>
</feature>
<keyword evidence="4 5" id="KW-0472">Membrane</keyword>
<evidence type="ECO:0000313" key="7">
    <source>
        <dbReference type="WBParaSite" id="ACRNAN_Path_1446.g5669.t1"/>
    </source>
</evidence>
<sequence>MSSLIQEKDPINPMRAYSNAVLQMHWVLKCLSKCHVVVALVMLILALAADYVSYRVNTVRLHGVAEVCAAYFLLMGIIGICGSASHRRGLIIAFMLMGLHAAFIFAPIVIIVSSFDIHFFNHECWGECDWTLLSASLPRDSRCQILCGKEAIDENRLSTMSRLGTDYRIDAGLITLSIIEFLLSVATTILCFRQIFGFMSAEKCINPTANVELVPLNDKQEKSSDL</sequence>
<dbReference type="GO" id="GO:0016020">
    <property type="term" value="C:membrane"/>
    <property type="evidence" value="ECO:0007669"/>
    <property type="project" value="UniProtKB-SubCell"/>
</dbReference>
<feature type="transmembrane region" description="Helical" evidence="5">
    <location>
        <begin position="89"/>
        <end position="112"/>
    </location>
</feature>
<dbReference type="Proteomes" id="UP000887540">
    <property type="component" value="Unplaced"/>
</dbReference>
<keyword evidence="6" id="KW-1185">Reference proteome</keyword>
<feature type="transmembrane region" description="Helical" evidence="5">
    <location>
        <begin position="34"/>
        <end position="54"/>
    </location>
</feature>
<keyword evidence="2 5" id="KW-0812">Transmembrane</keyword>
<evidence type="ECO:0000256" key="5">
    <source>
        <dbReference type="SAM" id="Phobius"/>
    </source>
</evidence>
<evidence type="ECO:0000256" key="2">
    <source>
        <dbReference type="ARBA" id="ARBA00022692"/>
    </source>
</evidence>
<dbReference type="AlphaFoldDB" id="A0A914C1A5"/>
<dbReference type="Pfam" id="PF04103">
    <property type="entry name" value="CD20"/>
    <property type="match status" value="1"/>
</dbReference>
<proteinExistence type="predicted"/>
<name>A0A914C1A5_9BILA</name>
<evidence type="ECO:0000313" key="6">
    <source>
        <dbReference type="Proteomes" id="UP000887540"/>
    </source>
</evidence>
<dbReference type="WBParaSite" id="ACRNAN_Path_1446.g5669.t1">
    <property type="protein sequence ID" value="ACRNAN_Path_1446.g5669.t1"/>
    <property type="gene ID" value="ACRNAN_Path_1446.g5669"/>
</dbReference>
<comment type="subcellular location">
    <subcellularLocation>
        <location evidence="1">Membrane</location>
        <topology evidence="1">Multi-pass membrane protein</topology>
    </subcellularLocation>
</comment>
<evidence type="ECO:0000256" key="4">
    <source>
        <dbReference type="ARBA" id="ARBA00023136"/>
    </source>
</evidence>
<protein>
    <submittedName>
        <fullName evidence="7">Uncharacterized protein</fullName>
    </submittedName>
</protein>
<organism evidence="6 7">
    <name type="scientific">Acrobeloides nanus</name>
    <dbReference type="NCBI Taxonomy" id="290746"/>
    <lineage>
        <taxon>Eukaryota</taxon>
        <taxon>Metazoa</taxon>
        <taxon>Ecdysozoa</taxon>
        <taxon>Nematoda</taxon>
        <taxon>Chromadorea</taxon>
        <taxon>Rhabditida</taxon>
        <taxon>Tylenchina</taxon>
        <taxon>Cephalobomorpha</taxon>
        <taxon>Cephaloboidea</taxon>
        <taxon>Cephalobidae</taxon>
        <taxon>Acrobeloides</taxon>
    </lineage>
</organism>
<accession>A0A914C1A5</accession>
<evidence type="ECO:0000256" key="3">
    <source>
        <dbReference type="ARBA" id="ARBA00022989"/>
    </source>
</evidence>
<feature type="transmembrane region" description="Helical" evidence="5">
    <location>
        <begin position="171"/>
        <end position="192"/>
    </location>
</feature>
<reference evidence="7" key="1">
    <citation type="submission" date="2022-11" db="UniProtKB">
        <authorList>
            <consortium name="WormBaseParasite"/>
        </authorList>
    </citation>
    <scope>IDENTIFICATION</scope>
</reference>
<dbReference type="InterPro" id="IPR007237">
    <property type="entry name" value="CD20-like"/>
</dbReference>
<evidence type="ECO:0000256" key="1">
    <source>
        <dbReference type="ARBA" id="ARBA00004141"/>
    </source>
</evidence>
<keyword evidence="3 5" id="KW-1133">Transmembrane helix</keyword>